<dbReference type="RefSeq" id="WP_150039619.1">
    <property type="nucleotide sequence ID" value="NZ_OW485601.1"/>
</dbReference>
<evidence type="ECO:0000313" key="1">
    <source>
        <dbReference type="EMBL" id="KAA5613508.1"/>
    </source>
</evidence>
<name>A0A5M6J1I4_9PROT</name>
<reference evidence="1 2" key="1">
    <citation type="submission" date="2019-09" db="EMBL/GenBank/DDBJ databases">
        <title>Genome sequence of Rhodovastum atsumiense, a diverse member of the Acetobacteraceae family of non-sulfur purple photosynthetic bacteria.</title>
        <authorList>
            <person name="Meyer T."/>
            <person name="Kyndt J."/>
        </authorList>
    </citation>
    <scope>NUCLEOTIDE SEQUENCE [LARGE SCALE GENOMIC DNA]</scope>
    <source>
        <strain evidence="1 2">DSM 21279</strain>
    </source>
</reference>
<dbReference type="AlphaFoldDB" id="A0A5M6J1I4"/>
<protein>
    <submittedName>
        <fullName evidence="1">Uncharacterized protein</fullName>
    </submittedName>
</protein>
<gene>
    <name evidence="1" type="ORF">F1189_05480</name>
</gene>
<keyword evidence="2" id="KW-1185">Reference proteome</keyword>
<dbReference type="Proteomes" id="UP000325255">
    <property type="component" value="Unassembled WGS sequence"/>
</dbReference>
<organism evidence="1 2">
    <name type="scientific">Rhodovastum atsumiense</name>
    <dbReference type="NCBI Taxonomy" id="504468"/>
    <lineage>
        <taxon>Bacteria</taxon>
        <taxon>Pseudomonadati</taxon>
        <taxon>Pseudomonadota</taxon>
        <taxon>Alphaproteobacteria</taxon>
        <taxon>Acetobacterales</taxon>
        <taxon>Acetobacteraceae</taxon>
        <taxon>Rhodovastum</taxon>
    </lineage>
</organism>
<dbReference type="EMBL" id="VWPK01000006">
    <property type="protein sequence ID" value="KAA5613508.1"/>
    <property type="molecule type" value="Genomic_DNA"/>
</dbReference>
<proteinExistence type="predicted"/>
<sequence length="131" mass="14540">MRPLADTLLAKLNVATAADSGLDEAIGIYFGWRRRKSWFGRNYWVDPNGLATRRLPKWTSDFHEALALLPADLNVDVSFHPDGRLTLHSHQDNQAPRRISDTATPAISICIEAIRLREAARTPQVPAAALA</sequence>
<accession>A0A5M6J1I4</accession>
<evidence type="ECO:0000313" key="2">
    <source>
        <dbReference type="Proteomes" id="UP000325255"/>
    </source>
</evidence>
<comment type="caution">
    <text evidence="1">The sequence shown here is derived from an EMBL/GenBank/DDBJ whole genome shotgun (WGS) entry which is preliminary data.</text>
</comment>